<evidence type="ECO:0000313" key="3">
    <source>
        <dbReference type="Proteomes" id="UP001515480"/>
    </source>
</evidence>
<gene>
    <name evidence="2" type="ORF">AB1Y20_004011</name>
</gene>
<name>A0AB34J6M0_PRYPA</name>
<keyword evidence="3" id="KW-1185">Reference proteome</keyword>
<dbReference type="AlphaFoldDB" id="A0AB34J6M0"/>
<sequence>MEGRGGVSDSTFILSMTGIVVTCFSGMLVYLLKSRCTRIRCACIECDRAVISEANLRNVGVAARADEMRNVTESVVPSSSTSDSTVVVQFATGNRAPATAVPFLSISR</sequence>
<keyword evidence="1" id="KW-0812">Transmembrane</keyword>
<reference evidence="2 3" key="1">
    <citation type="journal article" date="2024" name="Science">
        <title>Giant polyketide synthase enzymes in the biosynthesis of giant marine polyether toxins.</title>
        <authorList>
            <person name="Fallon T.R."/>
            <person name="Shende V.V."/>
            <person name="Wierzbicki I.H."/>
            <person name="Pendleton A.L."/>
            <person name="Watervoot N.F."/>
            <person name="Auber R.P."/>
            <person name="Gonzalez D.J."/>
            <person name="Wisecaver J.H."/>
            <person name="Moore B.S."/>
        </authorList>
    </citation>
    <scope>NUCLEOTIDE SEQUENCE [LARGE SCALE GENOMIC DNA]</scope>
    <source>
        <strain evidence="2 3">12B1</strain>
    </source>
</reference>
<dbReference type="Proteomes" id="UP001515480">
    <property type="component" value="Unassembled WGS sequence"/>
</dbReference>
<keyword evidence="1" id="KW-1133">Transmembrane helix</keyword>
<evidence type="ECO:0000256" key="1">
    <source>
        <dbReference type="SAM" id="Phobius"/>
    </source>
</evidence>
<feature type="transmembrane region" description="Helical" evidence="1">
    <location>
        <begin position="12"/>
        <end position="32"/>
    </location>
</feature>
<dbReference type="EMBL" id="JBGBPQ010000012">
    <property type="protein sequence ID" value="KAL1514932.1"/>
    <property type="molecule type" value="Genomic_DNA"/>
</dbReference>
<evidence type="ECO:0008006" key="4">
    <source>
        <dbReference type="Google" id="ProtNLM"/>
    </source>
</evidence>
<comment type="caution">
    <text evidence="2">The sequence shown here is derived from an EMBL/GenBank/DDBJ whole genome shotgun (WGS) entry which is preliminary data.</text>
</comment>
<accession>A0AB34J6M0</accession>
<proteinExistence type="predicted"/>
<keyword evidence="1" id="KW-0472">Membrane</keyword>
<evidence type="ECO:0000313" key="2">
    <source>
        <dbReference type="EMBL" id="KAL1514932.1"/>
    </source>
</evidence>
<protein>
    <recommendedName>
        <fullName evidence="4">Secreted protein</fullName>
    </recommendedName>
</protein>
<organism evidence="2 3">
    <name type="scientific">Prymnesium parvum</name>
    <name type="common">Toxic golden alga</name>
    <dbReference type="NCBI Taxonomy" id="97485"/>
    <lineage>
        <taxon>Eukaryota</taxon>
        <taxon>Haptista</taxon>
        <taxon>Haptophyta</taxon>
        <taxon>Prymnesiophyceae</taxon>
        <taxon>Prymnesiales</taxon>
        <taxon>Prymnesiaceae</taxon>
        <taxon>Prymnesium</taxon>
    </lineage>
</organism>